<dbReference type="Proteomes" id="UP000054164">
    <property type="component" value="Unassembled WGS sequence"/>
</dbReference>
<dbReference type="EMBL" id="BA000058">
    <property type="protein sequence ID" value="BAO04822.1"/>
    <property type="molecule type" value="Genomic_DNA"/>
</dbReference>
<proteinExistence type="predicted"/>
<organism evidence="1">
    <name type="scientific">Clostridium botulinum B str. Osaka05</name>
    <dbReference type="NCBI Taxonomy" id="1407017"/>
    <lineage>
        <taxon>Bacteria</taxon>
        <taxon>Bacillati</taxon>
        <taxon>Bacillota</taxon>
        <taxon>Clostridia</taxon>
        <taxon>Eubacteriales</taxon>
        <taxon>Clostridiaceae</taxon>
        <taxon>Clostridium</taxon>
    </lineage>
</organism>
<dbReference type="HOGENOM" id="CLU_899262_0_0_9"/>
<gene>
    <name evidence="1" type="ORF">CBO05P1_103</name>
</gene>
<name>A0A060N4U1_CLOBO</name>
<dbReference type="AlphaFoldDB" id="A0A060N4U1"/>
<dbReference type="RefSeq" id="WP_030031887.1">
    <property type="nucleotide sequence ID" value="NZ_BA000058.1"/>
</dbReference>
<reference evidence="1" key="1">
    <citation type="submission" date="2013-10" db="EMBL/GenBank/DDBJ databases">
        <title>Draft genome sequence of Clostridium botulinum type B strain Osaka05.</title>
        <authorList>
            <person name="Sakaguchi Y."/>
            <person name="Hosomi K."/>
            <person name="Uchiyama J."/>
            <person name="Ogura Y."/>
            <person name="Sakaguchi M."/>
            <person name="Kohda T."/>
            <person name="Mukamoto M."/>
            <person name="Misawa N."/>
            <person name="Matsuzaki S."/>
            <person name="Hayashi T."/>
            <person name="Kozaki S."/>
        </authorList>
    </citation>
    <scope>NUCLEOTIDE SEQUENCE</scope>
    <source>
        <strain evidence="1">Osaka05</strain>
    </source>
</reference>
<protein>
    <submittedName>
        <fullName evidence="1">Uncharacterized protein</fullName>
    </submittedName>
</protein>
<accession>A0A060N4U1</accession>
<sequence length="309" mass="36832">MDKKTYSINLTLKELELIDGKVSEKAQIIINKAKQENSYGFELPIMNEILRKSEEIGELKWSYKTIRECKYCDKKYDYHRYPRSGRYHSRGDKNYNRPMYYHGIKFNQGFVTVQGHGDMCCDCEKKYNVIHRLIDYVIDNDLKIQIQKNDYKPSKYLKDKIQICYECGKEMKESEMGGVPTMMGDGYYKGICPYCGAKEKPFGKSHKTTDKFDVIFNPQFKDEVQKITQLVKQYNKNVENEREDGINIFQDKRDDNIFIIEENKWNNGYRKVIVFNVDKKVYKIGVFWEDRVELFADILKEYNYEIIDK</sequence>
<evidence type="ECO:0000313" key="1">
    <source>
        <dbReference type="EMBL" id="BAO04822.1"/>
    </source>
</evidence>